<proteinExistence type="predicted"/>
<evidence type="ECO:0000313" key="2">
    <source>
        <dbReference type="EMBL" id="KAL2053867.1"/>
    </source>
</evidence>
<feature type="signal peptide" evidence="1">
    <location>
        <begin position="1"/>
        <end position="22"/>
    </location>
</feature>
<dbReference type="Proteomes" id="UP001590951">
    <property type="component" value="Unassembled WGS sequence"/>
</dbReference>
<accession>A0ABR4B8W2</accession>
<sequence>MNSWFEVVIFLAAITTHDFVHAMKLSHKENSMFTNGCLKVDSKVLDRRGSKPLHASFDQYPRPMCFGEHYLINKAPSNIVWGLLNLKKGNVPQYNNSSKKSPAGNVPAIFQDLSQDAVTQFSDVINTAFTHPIALLGAAESIAIETVNLFEDIEAVNIINDLSQFPESVVAEITNGWKDFTAGVTDAWNDITSGIDCFFGNFPQPTDAAGACGTVAAATSTVYAQRS</sequence>
<keyword evidence="3" id="KW-1185">Reference proteome</keyword>
<organism evidence="2 3">
    <name type="scientific">Lepraria finkii</name>
    <dbReference type="NCBI Taxonomy" id="1340010"/>
    <lineage>
        <taxon>Eukaryota</taxon>
        <taxon>Fungi</taxon>
        <taxon>Dikarya</taxon>
        <taxon>Ascomycota</taxon>
        <taxon>Pezizomycotina</taxon>
        <taxon>Lecanoromycetes</taxon>
        <taxon>OSLEUM clade</taxon>
        <taxon>Lecanoromycetidae</taxon>
        <taxon>Lecanorales</taxon>
        <taxon>Lecanorineae</taxon>
        <taxon>Stereocaulaceae</taxon>
        <taxon>Lepraria</taxon>
    </lineage>
</organism>
<keyword evidence="1" id="KW-0732">Signal</keyword>
<dbReference type="EMBL" id="JBHFEH010000018">
    <property type="protein sequence ID" value="KAL2053867.1"/>
    <property type="molecule type" value="Genomic_DNA"/>
</dbReference>
<gene>
    <name evidence="2" type="ORF">ABVK25_005796</name>
</gene>
<name>A0ABR4B8W2_9LECA</name>
<evidence type="ECO:0000313" key="3">
    <source>
        <dbReference type="Proteomes" id="UP001590951"/>
    </source>
</evidence>
<reference evidence="2 3" key="1">
    <citation type="submission" date="2024-09" db="EMBL/GenBank/DDBJ databases">
        <title>Rethinking Asexuality: The Enigmatic Case of Functional Sexual Genes in Lepraria (Stereocaulaceae).</title>
        <authorList>
            <person name="Doellman M."/>
            <person name="Sun Y."/>
            <person name="Barcenas-Pena A."/>
            <person name="Lumbsch H.T."/>
            <person name="Grewe F."/>
        </authorList>
    </citation>
    <scope>NUCLEOTIDE SEQUENCE [LARGE SCALE GENOMIC DNA]</scope>
    <source>
        <strain evidence="2 3">Grewe 0041</strain>
    </source>
</reference>
<protein>
    <submittedName>
        <fullName evidence="2">Uncharacterized protein</fullName>
    </submittedName>
</protein>
<comment type="caution">
    <text evidence="2">The sequence shown here is derived from an EMBL/GenBank/DDBJ whole genome shotgun (WGS) entry which is preliminary data.</text>
</comment>
<evidence type="ECO:0000256" key="1">
    <source>
        <dbReference type="SAM" id="SignalP"/>
    </source>
</evidence>
<feature type="chain" id="PRO_5045360391" evidence="1">
    <location>
        <begin position="23"/>
        <end position="227"/>
    </location>
</feature>